<gene>
    <name evidence="3" type="primary">frzE</name>
    <name evidence="3" type="ORF">CLMAG_22730</name>
</gene>
<dbReference type="InterPro" id="IPR003594">
    <property type="entry name" value="HATPase_dom"/>
</dbReference>
<dbReference type="PANTHER" id="PTHR43395">
    <property type="entry name" value="SENSOR HISTIDINE KINASE CHEA"/>
    <property type="match status" value="1"/>
</dbReference>
<dbReference type="GO" id="GO:0000160">
    <property type="term" value="P:phosphorelay signal transduction system"/>
    <property type="evidence" value="ECO:0007669"/>
    <property type="project" value="InterPro"/>
</dbReference>
<sequence>MSDLFDRENFILDEAYNIAASDEYKDCKLYEKYKKLTKEYKKLIKQSIKIINISDSQHNYLNELQNELKLILDNTGQCIFTTNEELIIEENYSAECVKIFGKKVGNEKFTELIRPYNSHDNIQVIEQILNKDIFSENEFKRKVLLKILPEEIVYKNKTLSLACKLIMSDLQKSTEQILFLLMDVTEKKLLEKKIKDEQSKFETATKIISNNSLFKKLLKEYIYFSSEGINKLLNKSFDKITILQVIMKEIHTFKGNFAMFDMEFLVRRLHEIEELIVDMKEKNKLLSKEDIIKNIYDFHLEDLIKNYLQKLGEFIDNKYLEFEEKDIVVSKAKLEQLEQRLKQIKSVEAQIVLDEIYRLKFIDFSKLLEGYPQYVLKLAEKEEKLVNPFNIESEEHIPVDENKYYNFTKSLVNIFRNAVKHGIELPIERLEVGKSKTGNIGCRISKNKNMIIIEIFDDGYGMDIDELRIRTISKKERLQNMVSISVNNSEYITFSEGISTLNEIDEIGGRGEGMLAVINELNSLHGKLEIDTEKSKGTILKFILPYN</sequence>
<keyword evidence="1" id="KW-0175">Coiled coil</keyword>
<feature type="coiled-coil region" evidence="1">
    <location>
        <begin position="320"/>
        <end position="347"/>
    </location>
</feature>
<dbReference type="Gene3D" id="1.20.120.160">
    <property type="entry name" value="HPT domain"/>
    <property type="match status" value="1"/>
</dbReference>
<evidence type="ECO:0000259" key="2">
    <source>
        <dbReference type="Pfam" id="PF02518"/>
    </source>
</evidence>
<dbReference type="InterPro" id="IPR036641">
    <property type="entry name" value="HPT_dom_sf"/>
</dbReference>
<dbReference type="OrthoDB" id="9798098at2"/>
<dbReference type="RefSeq" id="WP_066621971.1">
    <property type="nucleotide sequence ID" value="NZ_FQXL01000023.1"/>
</dbReference>
<dbReference type="SUPFAM" id="SSF55874">
    <property type="entry name" value="ATPase domain of HSP90 chaperone/DNA topoisomerase II/histidine kinase"/>
    <property type="match status" value="1"/>
</dbReference>
<dbReference type="Gene3D" id="3.30.565.10">
    <property type="entry name" value="Histidine kinase-like ATPase, C-terminal domain"/>
    <property type="match status" value="1"/>
</dbReference>
<dbReference type="Pfam" id="PF02518">
    <property type="entry name" value="HATPase_c"/>
    <property type="match status" value="1"/>
</dbReference>
<dbReference type="PANTHER" id="PTHR43395:SF10">
    <property type="entry name" value="CHEMOTAXIS PROTEIN CHEA"/>
    <property type="match status" value="1"/>
</dbReference>
<evidence type="ECO:0000313" key="4">
    <source>
        <dbReference type="Proteomes" id="UP000076603"/>
    </source>
</evidence>
<organism evidence="3 4">
    <name type="scientific">Clostridium magnum DSM 2767</name>
    <dbReference type="NCBI Taxonomy" id="1121326"/>
    <lineage>
        <taxon>Bacteria</taxon>
        <taxon>Bacillati</taxon>
        <taxon>Bacillota</taxon>
        <taxon>Clostridia</taxon>
        <taxon>Eubacteriales</taxon>
        <taxon>Clostridiaceae</taxon>
        <taxon>Clostridium</taxon>
    </lineage>
</organism>
<dbReference type="EC" id="2.7.13.3" evidence="3"/>
<reference evidence="3 4" key="1">
    <citation type="submission" date="2016-04" db="EMBL/GenBank/DDBJ databases">
        <title>Genome sequence of Clostridium magnum DSM 2767.</title>
        <authorList>
            <person name="Poehlein A."/>
            <person name="Uhlig R."/>
            <person name="Fischer R."/>
            <person name="Bahl H."/>
            <person name="Daniel R."/>
        </authorList>
    </citation>
    <scope>NUCLEOTIDE SEQUENCE [LARGE SCALE GENOMIC DNA]</scope>
    <source>
        <strain evidence="3 4">DSM 2767</strain>
    </source>
</reference>
<feature type="domain" description="Histidine kinase/HSP90-like ATPase" evidence="2">
    <location>
        <begin position="411"/>
        <end position="546"/>
    </location>
</feature>
<comment type="caution">
    <text evidence="3">The sequence shown here is derived from an EMBL/GenBank/DDBJ whole genome shotgun (WGS) entry which is preliminary data.</text>
</comment>
<dbReference type="PATRIC" id="fig|1121326.3.peg.2270"/>
<dbReference type="InterPro" id="IPR051315">
    <property type="entry name" value="Bact_Chemotaxis_CheA"/>
</dbReference>
<dbReference type="GO" id="GO:0004673">
    <property type="term" value="F:protein histidine kinase activity"/>
    <property type="evidence" value="ECO:0007669"/>
    <property type="project" value="UniProtKB-EC"/>
</dbReference>
<feature type="coiled-coil region" evidence="1">
    <location>
        <begin position="262"/>
        <end position="289"/>
    </location>
</feature>
<proteinExistence type="predicted"/>
<keyword evidence="4" id="KW-1185">Reference proteome</keyword>
<protein>
    <submittedName>
        <fullName evidence="3">Gliding motility regulatory protein</fullName>
        <ecNumber evidence="3">2.7.13.3</ecNumber>
    </submittedName>
</protein>
<accession>A0A162TCC2</accession>
<dbReference type="InterPro" id="IPR036890">
    <property type="entry name" value="HATPase_C_sf"/>
</dbReference>
<dbReference type="AlphaFoldDB" id="A0A162TCC2"/>
<keyword evidence="3" id="KW-0808">Transferase</keyword>
<evidence type="ECO:0000256" key="1">
    <source>
        <dbReference type="SAM" id="Coils"/>
    </source>
</evidence>
<name>A0A162TCC2_9CLOT</name>
<evidence type="ECO:0000313" key="3">
    <source>
        <dbReference type="EMBL" id="KZL92464.1"/>
    </source>
</evidence>
<dbReference type="STRING" id="1121326.CLMAG_22730"/>
<dbReference type="Proteomes" id="UP000076603">
    <property type="component" value="Unassembled WGS sequence"/>
</dbReference>
<dbReference type="EMBL" id="LWAE01000002">
    <property type="protein sequence ID" value="KZL92464.1"/>
    <property type="molecule type" value="Genomic_DNA"/>
</dbReference>